<dbReference type="SUPFAM" id="SSF53383">
    <property type="entry name" value="PLP-dependent transferases"/>
    <property type="match status" value="1"/>
</dbReference>
<evidence type="ECO:0000256" key="4">
    <source>
        <dbReference type="ARBA" id="ARBA00011738"/>
    </source>
</evidence>
<dbReference type="InterPro" id="IPR005861">
    <property type="entry name" value="HisP_aminotrans"/>
</dbReference>
<dbReference type="InterPro" id="IPR015422">
    <property type="entry name" value="PyrdxlP-dep_Trfase_small"/>
</dbReference>
<dbReference type="Proteomes" id="UP000257039">
    <property type="component" value="Unassembled WGS sequence"/>
</dbReference>
<evidence type="ECO:0000256" key="6">
    <source>
        <dbReference type="ARBA" id="ARBA00022605"/>
    </source>
</evidence>
<dbReference type="EMBL" id="NDXW01000001">
    <property type="protein sequence ID" value="RDH42893.1"/>
    <property type="molecule type" value="Genomic_DNA"/>
</dbReference>
<dbReference type="Gene3D" id="3.90.1150.10">
    <property type="entry name" value="Aspartate Aminotransferase, domain 1"/>
    <property type="match status" value="1"/>
</dbReference>
<evidence type="ECO:0000256" key="11">
    <source>
        <dbReference type="HAMAP-Rule" id="MF_01023"/>
    </source>
</evidence>
<reference evidence="13 14" key="1">
    <citation type="submission" date="2017-04" db="EMBL/GenBank/DDBJ databases">
        <title>Draft genome sequence of Zooshikella ganghwensis VG4 isolated from Red Sea sediments.</title>
        <authorList>
            <person name="Rehman Z."/>
            <person name="Alam I."/>
            <person name="Kamau A."/>
            <person name="Bajic V."/>
            <person name="Leiknes T."/>
        </authorList>
    </citation>
    <scope>NUCLEOTIDE SEQUENCE [LARGE SCALE GENOMIC DNA]</scope>
    <source>
        <strain evidence="13 14">VG4</strain>
    </source>
</reference>
<protein>
    <recommendedName>
        <fullName evidence="11">Histidinol-phosphate aminotransferase</fullName>
        <ecNumber evidence="11">2.6.1.9</ecNumber>
    </recommendedName>
    <alternativeName>
        <fullName evidence="11">Imidazole acetol-phosphate transaminase</fullName>
    </alternativeName>
</protein>
<evidence type="ECO:0000256" key="3">
    <source>
        <dbReference type="ARBA" id="ARBA00007970"/>
    </source>
</evidence>
<accession>A0A4P9VIB9</accession>
<evidence type="ECO:0000313" key="14">
    <source>
        <dbReference type="Proteomes" id="UP000257039"/>
    </source>
</evidence>
<gene>
    <name evidence="11" type="primary">hisC</name>
    <name evidence="13" type="ORF">B9G39_05190</name>
</gene>
<keyword evidence="6 11" id="KW-0028">Amino-acid biosynthesis</keyword>
<evidence type="ECO:0000256" key="2">
    <source>
        <dbReference type="ARBA" id="ARBA00005011"/>
    </source>
</evidence>
<comment type="similarity">
    <text evidence="3 11">Belongs to the class-II pyridoxal-phosphate-dependent aminotransferase family. Histidinol-phosphate aminotransferase subfamily.</text>
</comment>
<name>A0A4P9VIB9_9GAMM</name>
<dbReference type="NCBIfam" id="TIGR01141">
    <property type="entry name" value="hisC"/>
    <property type="match status" value="1"/>
</dbReference>
<keyword evidence="8 11" id="KW-0663">Pyridoxal phosphate</keyword>
<dbReference type="AlphaFoldDB" id="A0A4P9VIB9"/>
<feature type="domain" description="Aminotransferase class I/classII large" evidence="12">
    <location>
        <begin position="36"/>
        <end position="362"/>
    </location>
</feature>
<dbReference type="InterPro" id="IPR015421">
    <property type="entry name" value="PyrdxlP-dep_Trfase_major"/>
</dbReference>
<comment type="catalytic activity">
    <reaction evidence="10 11">
        <text>L-histidinol phosphate + 2-oxoglutarate = 3-(imidazol-4-yl)-2-oxopropyl phosphate + L-glutamate</text>
        <dbReference type="Rhea" id="RHEA:23744"/>
        <dbReference type="ChEBI" id="CHEBI:16810"/>
        <dbReference type="ChEBI" id="CHEBI:29985"/>
        <dbReference type="ChEBI" id="CHEBI:57766"/>
        <dbReference type="ChEBI" id="CHEBI:57980"/>
        <dbReference type="EC" id="2.6.1.9"/>
    </reaction>
</comment>
<evidence type="ECO:0000256" key="5">
    <source>
        <dbReference type="ARBA" id="ARBA00022576"/>
    </source>
</evidence>
<organism evidence="13 14">
    <name type="scientific">Zooshikella ganghwensis</name>
    <dbReference type="NCBI Taxonomy" id="202772"/>
    <lineage>
        <taxon>Bacteria</taxon>
        <taxon>Pseudomonadati</taxon>
        <taxon>Pseudomonadota</taxon>
        <taxon>Gammaproteobacteria</taxon>
        <taxon>Oceanospirillales</taxon>
        <taxon>Zooshikellaceae</taxon>
        <taxon>Zooshikella</taxon>
    </lineage>
</organism>
<dbReference type="InterPro" id="IPR015424">
    <property type="entry name" value="PyrdxlP-dep_Trfase"/>
</dbReference>
<evidence type="ECO:0000313" key="13">
    <source>
        <dbReference type="EMBL" id="RDH42893.1"/>
    </source>
</evidence>
<evidence type="ECO:0000256" key="9">
    <source>
        <dbReference type="ARBA" id="ARBA00023102"/>
    </source>
</evidence>
<evidence type="ECO:0000259" key="12">
    <source>
        <dbReference type="Pfam" id="PF00155"/>
    </source>
</evidence>
<comment type="caution">
    <text evidence="13">The sequence shown here is derived from an EMBL/GenBank/DDBJ whole genome shotgun (WGS) entry which is preliminary data.</text>
</comment>
<dbReference type="Gene3D" id="3.40.640.10">
    <property type="entry name" value="Type I PLP-dependent aspartate aminotransferase-like (Major domain)"/>
    <property type="match status" value="1"/>
</dbReference>
<keyword evidence="7 11" id="KW-0808">Transferase</keyword>
<dbReference type="Pfam" id="PF00155">
    <property type="entry name" value="Aminotran_1_2"/>
    <property type="match status" value="1"/>
</dbReference>
<comment type="subunit">
    <text evidence="4 11">Homodimer.</text>
</comment>
<feature type="modified residue" description="N6-(pyridoxal phosphate)lysine" evidence="11">
    <location>
        <position position="227"/>
    </location>
</feature>
<evidence type="ECO:0000256" key="7">
    <source>
        <dbReference type="ARBA" id="ARBA00022679"/>
    </source>
</evidence>
<comment type="pathway">
    <text evidence="2 11">Amino-acid biosynthesis; L-histidine biosynthesis; L-histidine from 5-phospho-alpha-D-ribose 1-diphosphate: step 7/9.</text>
</comment>
<dbReference type="HAMAP" id="MF_01023">
    <property type="entry name" value="HisC_aminotrans_2"/>
    <property type="match status" value="1"/>
</dbReference>
<evidence type="ECO:0000256" key="10">
    <source>
        <dbReference type="ARBA" id="ARBA00047481"/>
    </source>
</evidence>
<dbReference type="RefSeq" id="WP_094786323.1">
    <property type="nucleotide sequence ID" value="NZ_NDXW01000001.1"/>
</dbReference>
<dbReference type="PANTHER" id="PTHR42885:SF2">
    <property type="entry name" value="HISTIDINOL-PHOSPHATE AMINOTRANSFERASE"/>
    <property type="match status" value="1"/>
</dbReference>
<dbReference type="InterPro" id="IPR004839">
    <property type="entry name" value="Aminotransferase_I/II_large"/>
</dbReference>
<dbReference type="PANTHER" id="PTHR42885">
    <property type="entry name" value="HISTIDINOL-PHOSPHATE AMINOTRANSFERASE-RELATED"/>
    <property type="match status" value="1"/>
</dbReference>
<dbReference type="GO" id="GO:0004400">
    <property type="term" value="F:histidinol-phosphate transaminase activity"/>
    <property type="evidence" value="ECO:0007669"/>
    <property type="project" value="UniProtKB-UniRule"/>
</dbReference>
<keyword evidence="14" id="KW-1185">Reference proteome</keyword>
<keyword evidence="5 11" id="KW-0032">Aminotransferase</keyword>
<keyword evidence="9 11" id="KW-0368">Histidine biosynthesis</keyword>
<evidence type="ECO:0000256" key="8">
    <source>
        <dbReference type="ARBA" id="ARBA00022898"/>
    </source>
</evidence>
<dbReference type="GO" id="GO:0000105">
    <property type="term" value="P:L-histidine biosynthetic process"/>
    <property type="evidence" value="ECO:0007669"/>
    <property type="project" value="UniProtKB-UniRule"/>
</dbReference>
<dbReference type="EC" id="2.6.1.9" evidence="11"/>
<dbReference type="UniPathway" id="UPA00031">
    <property type="reaction ID" value="UER00012"/>
</dbReference>
<sequence>MASDNRKQAVSARVERWVRTDVQALKAYHVPAIEEHVIKLDAMENPYHWPSAMQQAWLDALQQIHVNRYPDADCSQLKQAFREAFHIAEDYELLFGNGSDELIQLLAMAVAGPKRTILAPEPSFVMYKMIAQFLQMNYVGIPLGTDFSLDVSAMLKAIETHNPALIFLAQPNNPTGNVFGEEKIRRIIEAASGLVVIDEAYTAFSSSDGYSLLADYSNVVIMRTLSKVGLAGLRLGYLIGHPGWLEEVNKLRLPYNINVLTQASTAFALQHVDELFKQTAQICADRELLKERLSAFDNLHVWPSEANFLLCRTLEHDAAEIQRLLLARGVLIKSLHGSHPLLNNCLRITVGTPEENEVLLRELAALLAS</sequence>
<proteinExistence type="inferred from homology"/>
<evidence type="ECO:0000256" key="1">
    <source>
        <dbReference type="ARBA" id="ARBA00001933"/>
    </source>
</evidence>
<dbReference type="CDD" id="cd00609">
    <property type="entry name" value="AAT_like"/>
    <property type="match status" value="1"/>
</dbReference>
<comment type="cofactor">
    <cofactor evidence="1 11">
        <name>pyridoxal 5'-phosphate</name>
        <dbReference type="ChEBI" id="CHEBI:597326"/>
    </cofactor>
</comment>
<dbReference type="GO" id="GO:0030170">
    <property type="term" value="F:pyridoxal phosphate binding"/>
    <property type="evidence" value="ECO:0007669"/>
    <property type="project" value="InterPro"/>
</dbReference>